<keyword evidence="3" id="KW-1185">Reference proteome</keyword>
<name>A0A1H3JV03_9FIRM</name>
<proteinExistence type="predicted"/>
<organism evidence="2 3">
    <name type="scientific">Proteiniborus ethanoligenes</name>
    <dbReference type="NCBI Taxonomy" id="415015"/>
    <lineage>
        <taxon>Bacteria</taxon>
        <taxon>Bacillati</taxon>
        <taxon>Bacillota</taxon>
        <taxon>Clostridia</taxon>
        <taxon>Eubacteriales</taxon>
        <taxon>Proteiniborus</taxon>
    </lineage>
</organism>
<reference evidence="2 3" key="1">
    <citation type="submission" date="2016-10" db="EMBL/GenBank/DDBJ databases">
        <authorList>
            <person name="de Groot N.N."/>
        </authorList>
    </citation>
    <scope>NUCLEOTIDE SEQUENCE [LARGE SCALE GENOMIC DNA]</scope>
    <source>
        <strain evidence="2 3">DSM 21650</strain>
    </source>
</reference>
<dbReference type="STRING" id="415015.SAMN05660462_00029"/>
<keyword evidence="1" id="KW-0812">Transmembrane</keyword>
<protein>
    <submittedName>
        <fullName evidence="2">Ferrochelatase</fullName>
    </submittedName>
</protein>
<gene>
    <name evidence="2" type="ORF">SAMN05660462_00029</name>
</gene>
<dbReference type="EMBL" id="FNQE01000001">
    <property type="protein sequence ID" value="SDY43787.1"/>
    <property type="molecule type" value="Genomic_DNA"/>
</dbReference>
<dbReference type="Gene3D" id="3.40.50.1400">
    <property type="match status" value="1"/>
</dbReference>
<sequence>MKKYNFLNKSLCYIFFLVFFGLLYFVYEEPKESVFLVLSSITATLIIRNRDRLLSNKKFITILIYIILSYIISIAFIFSRGYKMELYLNGLEQKNKGKAVMLVYEGEAEKYNLKKSIANIKEDRNLKDIILSPFILWSKKRYYNELGKSDYKENTLKVKNQLQDLLSDEFKVYLSYIYDTTYVEEALIQIVNDGYRDVIICPVILSDGQNLSILKSRIEKMKLFKLNITVKYTESLWDSETIENSYEELISQHIDDDNPGNTGIVLVGEGQRGYRKNKYLKGLKEDSMFRNRIKTKLAESYHLNENKIKTGWFNYIEPNYMDSINTILEYNLGKVLIIYTKPSVTNIENIIITQKIRSRPDIPEGVKVLIIDGFLKDSKFINELKNRIEFTNFQKWE</sequence>
<evidence type="ECO:0000313" key="2">
    <source>
        <dbReference type="EMBL" id="SDY43787.1"/>
    </source>
</evidence>
<keyword evidence="1" id="KW-0472">Membrane</keyword>
<dbReference type="SUPFAM" id="SSF53800">
    <property type="entry name" value="Chelatase"/>
    <property type="match status" value="1"/>
</dbReference>
<accession>A0A1H3JV03</accession>
<keyword evidence="1" id="KW-1133">Transmembrane helix</keyword>
<evidence type="ECO:0000256" key="1">
    <source>
        <dbReference type="SAM" id="Phobius"/>
    </source>
</evidence>
<feature type="transmembrane region" description="Helical" evidence="1">
    <location>
        <begin position="33"/>
        <end position="50"/>
    </location>
</feature>
<dbReference type="Proteomes" id="UP000198625">
    <property type="component" value="Unassembled WGS sequence"/>
</dbReference>
<evidence type="ECO:0000313" key="3">
    <source>
        <dbReference type="Proteomes" id="UP000198625"/>
    </source>
</evidence>
<dbReference type="AlphaFoldDB" id="A0A1H3JV03"/>
<feature type="transmembrane region" description="Helical" evidence="1">
    <location>
        <begin position="62"/>
        <end position="82"/>
    </location>
</feature>
<feature type="transmembrane region" description="Helical" evidence="1">
    <location>
        <begin position="7"/>
        <end position="27"/>
    </location>
</feature>
<dbReference type="OrthoDB" id="1949854at2"/>